<feature type="region of interest" description="Disordered" evidence="6">
    <location>
        <begin position="516"/>
        <end position="578"/>
    </location>
</feature>
<organism evidence="10 11">
    <name type="scientific">Comamonas terrigena</name>
    <dbReference type="NCBI Taxonomy" id="32013"/>
    <lineage>
        <taxon>Bacteria</taxon>
        <taxon>Pseudomonadati</taxon>
        <taxon>Pseudomonadota</taxon>
        <taxon>Betaproteobacteria</taxon>
        <taxon>Burkholderiales</taxon>
        <taxon>Comamonadaceae</taxon>
        <taxon>Comamonas</taxon>
    </lineage>
</organism>
<feature type="coiled-coil region" evidence="5">
    <location>
        <begin position="467"/>
        <end position="505"/>
    </location>
</feature>
<keyword evidence="7" id="KW-0812">Transmembrane</keyword>
<dbReference type="EMBL" id="PDEA01000001">
    <property type="protein sequence ID" value="PEH89592.1"/>
    <property type="molecule type" value="Genomic_DNA"/>
</dbReference>
<evidence type="ECO:0000256" key="3">
    <source>
        <dbReference type="ARBA" id="ARBA00029447"/>
    </source>
</evidence>
<dbReference type="PANTHER" id="PTHR43531:SF14">
    <property type="entry name" value="METHYL-ACCEPTING CHEMOTAXIS PROTEIN I-RELATED"/>
    <property type="match status" value="1"/>
</dbReference>
<dbReference type="InterPro" id="IPR051310">
    <property type="entry name" value="MCP_chemotaxis"/>
</dbReference>
<keyword evidence="11" id="KW-1185">Reference proteome</keyword>
<dbReference type="GO" id="GO:0004888">
    <property type="term" value="F:transmembrane signaling receptor activity"/>
    <property type="evidence" value="ECO:0007669"/>
    <property type="project" value="InterPro"/>
</dbReference>
<comment type="subcellular location">
    <subcellularLocation>
        <location evidence="1">Membrane</location>
    </subcellularLocation>
</comment>
<evidence type="ECO:0000313" key="10">
    <source>
        <dbReference type="EMBL" id="PEH89592.1"/>
    </source>
</evidence>
<keyword evidence="7" id="KW-0472">Membrane</keyword>
<dbReference type="CDD" id="cd19411">
    <property type="entry name" value="MCP2201-like_sensor"/>
    <property type="match status" value="1"/>
</dbReference>
<protein>
    <submittedName>
        <fullName evidence="10">Methyl-accepting chemotaxis protein</fullName>
    </submittedName>
</protein>
<dbReference type="InterPro" id="IPR003660">
    <property type="entry name" value="HAMP_dom"/>
</dbReference>
<dbReference type="Gene3D" id="1.10.287.950">
    <property type="entry name" value="Methyl-accepting chemotaxis protein"/>
    <property type="match status" value="1"/>
</dbReference>
<dbReference type="CDD" id="cd06225">
    <property type="entry name" value="HAMP"/>
    <property type="match status" value="1"/>
</dbReference>
<dbReference type="GO" id="GO:0005886">
    <property type="term" value="C:plasma membrane"/>
    <property type="evidence" value="ECO:0007669"/>
    <property type="project" value="TreeGrafter"/>
</dbReference>
<feature type="compositionally biased region" description="Basic and acidic residues" evidence="6">
    <location>
        <begin position="569"/>
        <end position="578"/>
    </location>
</feature>
<evidence type="ECO:0000313" key="11">
    <source>
        <dbReference type="Proteomes" id="UP000220246"/>
    </source>
</evidence>
<dbReference type="InterPro" id="IPR047347">
    <property type="entry name" value="YvaQ-like_sensor"/>
</dbReference>
<dbReference type="Pfam" id="PF00015">
    <property type="entry name" value="MCPsignal"/>
    <property type="match status" value="1"/>
</dbReference>
<sequence length="578" mass="61487">MKKLKISQRLAVAFSIMVLLLASLGGIGIWRSASQRAELSDVLQRRIPLNKALNTILDQVNEQAIQNRNLVIFSSSDIKKSALDRIAVARSEVERQFKIVEEKINSTEGIALLEKMQVTRTEFLKSGNQFLSLVEQGQMPEATLFLEKDLRPTQRAYQAAITEQMVLQDKRAKEAGERAEESAEALTRDILIAAVAAILAAIFMAISIIASIVRPLRHAVAVSDQIASGNLSTHISVDSNDETGQLLRSMQQMQKSLANTVSLVRQNAEGVASGSSQIASGNNDLSARTEEQASALEQTAASMEELGSTVQKNAENARAANQLAVNASAVAAQGGEVVSEVIETMKSINASSTKISDIISVIDGIAFQTNILALNAAVEAARAGEQGRGFAVVASEVRSLAQRSADAAKEIKELITASVERVGQGSVLVDKAGVTMTEVVQAIRSVTEIMGEISAASSEQSAGVNQIGEAVTQMDQATQQNAALVEEMAAAANALNNQAAELVKAVSVFTLSENHTQPASHLNPVRAPLSQPSGQSLVMPKNQNTEPARIGASAFPKAPVKQAQLVDADSSKNDWESF</sequence>
<dbReference type="AlphaFoldDB" id="A0A2A7UWD3"/>
<feature type="transmembrane region" description="Helical" evidence="7">
    <location>
        <begin position="190"/>
        <end position="213"/>
    </location>
</feature>
<dbReference type="SMART" id="SM00304">
    <property type="entry name" value="HAMP"/>
    <property type="match status" value="1"/>
</dbReference>
<comment type="caution">
    <text evidence="10">The sequence shown here is derived from an EMBL/GenBank/DDBJ whole genome shotgun (WGS) entry which is preliminary data.</text>
</comment>
<dbReference type="STRING" id="1219032.GCA_001515545_00194"/>
<feature type="compositionally biased region" description="Polar residues" evidence="6">
    <location>
        <begin position="274"/>
        <end position="286"/>
    </location>
</feature>
<proteinExistence type="inferred from homology"/>
<evidence type="ECO:0000256" key="2">
    <source>
        <dbReference type="ARBA" id="ARBA00022481"/>
    </source>
</evidence>
<comment type="similarity">
    <text evidence="3">Belongs to the methyl-accepting chemotaxis (MCP) protein family.</text>
</comment>
<dbReference type="PROSITE" id="PS50111">
    <property type="entry name" value="CHEMOTAXIS_TRANSDUC_2"/>
    <property type="match status" value="1"/>
</dbReference>
<dbReference type="InterPro" id="IPR004090">
    <property type="entry name" value="Chemotax_Me-accpt_rcpt"/>
</dbReference>
<dbReference type="InterPro" id="IPR024478">
    <property type="entry name" value="HlyB_4HB_MCP"/>
</dbReference>
<evidence type="ECO:0000256" key="6">
    <source>
        <dbReference type="SAM" id="MobiDB-lite"/>
    </source>
</evidence>
<dbReference type="GO" id="GO:0007165">
    <property type="term" value="P:signal transduction"/>
    <property type="evidence" value="ECO:0007669"/>
    <property type="project" value="UniProtKB-KW"/>
</dbReference>
<gene>
    <name evidence="10" type="ORF">CRM82_14195</name>
</gene>
<keyword evidence="2" id="KW-0488">Methylation</keyword>
<evidence type="ECO:0000259" key="8">
    <source>
        <dbReference type="PROSITE" id="PS50111"/>
    </source>
</evidence>
<keyword evidence="4" id="KW-0807">Transducer</keyword>
<dbReference type="PRINTS" id="PR00260">
    <property type="entry name" value="CHEMTRNSDUCR"/>
</dbReference>
<feature type="domain" description="Methyl-accepting transducer" evidence="8">
    <location>
        <begin position="267"/>
        <end position="496"/>
    </location>
</feature>
<dbReference type="FunFam" id="1.10.287.950:FF:000001">
    <property type="entry name" value="Methyl-accepting chemotaxis sensory transducer"/>
    <property type="match status" value="1"/>
</dbReference>
<evidence type="ECO:0000256" key="5">
    <source>
        <dbReference type="SAM" id="Coils"/>
    </source>
</evidence>
<feature type="domain" description="HAMP" evidence="9">
    <location>
        <begin position="210"/>
        <end position="262"/>
    </location>
</feature>
<dbReference type="CDD" id="cd11386">
    <property type="entry name" value="MCP_signal"/>
    <property type="match status" value="1"/>
</dbReference>
<dbReference type="Proteomes" id="UP000220246">
    <property type="component" value="Unassembled WGS sequence"/>
</dbReference>
<evidence type="ECO:0000256" key="7">
    <source>
        <dbReference type="SAM" id="Phobius"/>
    </source>
</evidence>
<feature type="compositionally biased region" description="Polar residues" evidence="6">
    <location>
        <begin position="530"/>
        <end position="546"/>
    </location>
</feature>
<dbReference type="Pfam" id="PF00672">
    <property type="entry name" value="HAMP"/>
    <property type="match status" value="1"/>
</dbReference>
<dbReference type="OrthoDB" id="9763018at2"/>
<evidence type="ECO:0000256" key="1">
    <source>
        <dbReference type="ARBA" id="ARBA00004370"/>
    </source>
</evidence>
<evidence type="ECO:0000259" key="9">
    <source>
        <dbReference type="PROSITE" id="PS50885"/>
    </source>
</evidence>
<dbReference type="GeneID" id="80801771"/>
<reference evidence="11" key="1">
    <citation type="submission" date="2017-09" db="EMBL/GenBank/DDBJ databases">
        <title>FDA dAtabase for Regulatory Grade micrObial Sequences (FDA-ARGOS): Supporting development and validation of Infectious Disease Dx tests.</title>
        <authorList>
            <person name="Minogue T."/>
            <person name="Wolcott M."/>
            <person name="Wasieloski L."/>
            <person name="Aguilar W."/>
            <person name="Moore D."/>
            <person name="Tallon L."/>
            <person name="Sadzewicz L."/>
            <person name="Ott S."/>
            <person name="Zhao X."/>
            <person name="Nagaraj S."/>
            <person name="Vavikolanu K."/>
            <person name="Aluvathingal J."/>
            <person name="Nadendla S."/>
            <person name="Sichtig H."/>
        </authorList>
    </citation>
    <scope>NUCLEOTIDE SEQUENCE [LARGE SCALE GENOMIC DNA]</scope>
    <source>
        <strain evidence="11">FDAARGOS_394</strain>
    </source>
</reference>
<dbReference type="InterPro" id="IPR004089">
    <property type="entry name" value="MCPsignal_dom"/>
</dbReference>
<dbReference type="RefSeq" id="WP_066532477.1">
    <property type="nucleotide sequence ID" value="NZ_PDEA01000001.1"/>
</dbReference>
<evidence type="ECO:0000256" key="4">
    <source>
        <dbReference type="PROSITE-ProRule" id="PRU00284"/>
    </source>
</evidence>
<dbReference type="PANTHER" id="PTHR43531">
    <property type="entry name" value="PROTEIN ICFG"/>
    <property type="match status" value="1"/>
</dbReference>
<dbReference type="PROSITE" id="PS50885">
    <property type="entry name" value="HAMP"/>
    <property type="match status" value="1"/>
</dbReference>
<dbReference type="Pfam" id="PF12729">
    <property type="entry name" value="4HB_MCP_1"/>
    <property type="match status" value="1"/>
</dbReference>
<keyword evidence="7" id="KW-1133">Transmembrane helix</keyword>
<feature type="region of interest" description="Disordered" evidence="6">
    <location>
        <begin position="274"/>
        <end position="301"/>
    </location>
</feature>
<accession>A0A2A7UWD3</accession>
<dbReference type="SUPFAM" id="SSF58104">
    <property type="entry name" value="Methyl-accepting chemotaxis protein (MCP) signaling domain"/>
    <property type="match status" value="1"/>
</dbReference>
<dbReference type="SMART" id="SM00283">
    <property type="entry name" value="MA"/>
    <property type="match status" value="1"/>
</dbReference>
<keyword evidence="5" id="KW-0175">Coiled coil</keyword>
<dbReference type="GO" id="GO:0006935">
    <property type="term" value="P:chemotaxis"/>
    <property type="evidence" value="ECO:0007669"/>
    <property type="project" value="InterPro"/>
</dbReference>
<name>A0A2A7UWD3_COMTR</name>